<evidence type="ECO:0000256" key="3">
    <source>
        <dbReference type="ARBA" id="ARBA00022679"/>
    </source>
</evidence>
<proteinExistence type="predicted"/>
<keyword evidence="2" id="KW-0444">Lipid biosynthesis</keyword>
<comment type="subcellular location">
    <subcellularLocation>
        <location evidence="1">Membrane</location>
        <topology evidence="1">Multi-pass membrane protein</topology>
    </subcellularLocation>
</comment>
<organism evidence="11 12">
    <name type="scientific">Haemaphysalis longicornis</name>
    <name type="common">Bush tick</name>
    <dbReference type="NCBI Taxonomy" id="44386"/>
    <lineage>
        <taxon>Eukaryota</taxon>
        <taxon>Metazoa</taxon>
        <taxon>Ecdysozoa</taxon>
        <taxon>Arthropoda</taxon>
        <taxon>Chelicerata</taxon>
        <taxon>Arachnida</taxon>
        <taxon>Acari</taxon>
        <taxon>Parasitiformes</taxon>
        <taxon>Ixodida</taxon>
        <taxon>Ixodoidea</taxon>
        <taxon>Ixodidae</taxon>
        <taxon>Haemaphysalinae</taxon>
        <taxon>Haemaphysalis</taxon>
    </lineage>
</organism>
<reference evidence="11 12" key="1">
    <citation type="journal article" date="2020" name="Cell">
        <title>Large-Scale Comparative Analyses of Tick Genomes Elucidate Their Genetic Diversity and Vector Capacities.</title>
        <authorList>
            <consortium name="Tick Genome and Microbiome Consortium (TIGMIC)"/>
            <person name="Jia N."/>
            <person name="Wang J."/>
            <person name="Shi W."/>
            <person name="Du L."/>
            <person name="Sun Y."/>
            <person name="Zhan W."/>
            <person name="Jiang J.F."/>
            <person name="Wang Q."/>
            <person name="Zhang B."/>
            <person name="Ji P."/>
            <person name="Bell-Sakyi L."/>
            <person name="Cui X.M."/>
            <person name="Yuan T.T."/>
            <person name="Jiang B.G."/>
            <person name="Yang W.F."/>
            <person name="Lam T.T."/>
            <person name="Chang Q.C."/>
            <person name="Ding S.J."/>
            <person name="Wang X.J."/>
            <person name="Zhu J.G."/>
            <person name="Ruan X.D."/>
            <person name="Zhao L."/>
            <person name="Wei J.T."/>
            <person name="Ye R.Z."/>
            <person name="Que T.C."/>
            <person name="Du C.H."/>
            <person name="Zhou Y.H."/>
            <person name="Cheng J.X."/>
            <person name="Dai P.F."/>
            <person name="Guo W.B."/>
            <person name="Han X.H."/>
            <person name="Huang E.J."/>
            <person name="Li L.F."/>
            <person name="Wei W."/>
            <person name="Gao Y.C."/>
            <person name="Liu J.Z."/>
            <person name="Shao H.Z."/>
            <person name="Wang X."/>
            <person name="Wang C.C."/>
            <person name="Yang T.C."/>
            <person name="Huo Q.B."/>
            <person name="Li W."/>
            <person name="Chen H.Y."/>
            <person name="Chen S.E."/>
            <person name="Zhou L.G."/>
            <person name="Ni X.B."/>
            <person name="Tian J.H."/>
            <person name="Sheng Y."/>
            <person name="Liu T."/>
            <person name="Pan Y.S."/>
            <person name="Xia L.Y."/>
            <person name="Li J."/>
            <person name="Zhao F."/>
            <person name="Cao W.C."/>
        </authorList>
    </citation>
    <scope>NUCLEOTIDE SEQUENCE [LARGE SCALE GENOMIC DNA]</scope>
    <source>
        <strain evidence="11">HaeL-2018</strain>
    </source>
</reference>
<evidence type="ECO:0000256" key="6">
    <source>
        <dbReference type="ARBA" id="ARBA00022989"/>
    </source>
</evidence>
<keyword evidence="7" id="KW-0443">Lipid metabolism</keyword>
<evidence type="ECO:0008006" key="13">
    <source>
        <dbReference type="Google" id="ProtNLM"/>
    </source>
</evidence>
<dbReference type="VEuPathDB" id="VectorBase:HLOH_049248"/>
<keyword evidence="9" id="KW-0275">Fatty acid biosynthesis</keyword>
<evidence type="ECO:0000256" key="10">
    <source>
        <dbReference type="SAM" id="Phobius"/>
    </source>
</evidence>
<evidence type="ECO:0000256" key="9">
    <source>
        <dbReference type="ARBA" id="ARBA00023160"/>
    </source>
</evidence>
<dbReference type="GO" id="GO:0009922">
    <property type="term" value="F:fatty acid elongase activity"/>
    <property type="evidence" value="ECO:0007669"/>
    <property type="project" value="InterPro"/>
</dbReference>
<evidence type="ECO:0000256" key="2">
    <source>
        <dbReference type="ARBA" id="ARBA00022516"/>
    </source>
</evidence>
<evidence type="ECO:0000313" key="11">
    <source>
        <dbReference type="EMBL" id="KAH9383219.1"/>
    </source>
</evidence>
<keyword evidence="3" id="KW-0808">Transferase</keyword>
<feature type="transmembrane region" description="Helical" evidence="10">
    <location>
        <begin position="67"/>
        <end position="87"/>
    </location>
</feature>
<dbReference type="InterPro" id="IPR002076">
    <property type="entry name" value="ELO_fam"/>
</dbReference>
<keyword evidence="8 10" id="KW-0472">Membrane</keyword>
<evidence type="ECO:0000256" key="5">
    <source>
        <dbReference type="ARBA" id="ARBA00022832"/>
    </source>
</evidence>
<comment type="caution">
    <text evidence="11">The sequence shown here is derived from an EMBL/GenBank/DDBJ whole genome shotgun (WGS) entry which is preliminary data.</text>
</comment>
<protein>
    <recommendedName>
        <fullName evidence="13">Very-long-chain 3-oxoacyl-CoA synthase</fullName>
    </recommendedName>
</protein>
<dbReference type="GO" id="GO:0006633">
    <property type="term" value="P:fatty acid biosynthetic process"/>
    <property type="evidence" value="ECO:0007669"/>
    <property type="project" value="UniProtKB-KW"/>
</dbReference>
<gene>
    <name evidence="11" type="ORF">HPB48_024054</name>
</gene>
<dbReference type="GO" id="GO:0016020">
    <property type="term" value="C:membrane"/>
    <property type="evidence" value="ECO:0007669"/>
    <property type="project" value="UniProtKB-SubCell"/>
</dbReference>
<dbReference type="Pfam" id="PF01151">
    <property type="entry name" value="ELO"/>
    <property type="match status" value="1"/>
</dbReference>
<evidence type="ECO:0000256" key="1">
    <source>
        <dbReference type="ARBA" id="ARBA00004141"/>
    </source>
</evidence>
<evidence type="ECO:0000256" key="4">
    <source>
        <dbReference type="ARBA" id="ARBA00022692"/>
    </source>
</evidence>
<keyword evidence="5" id="KW-0276">Fatty acid metabolism</keyword>
<evidence type="ECO:0000256" key="7">
    <source>
        <dbReference type="ARBA" id="ARBA00023098"/>
    </source>
</evidence>
<keyword evidence="6 10" id="KW-1133">Transmembrane helix</keyword>
<dbReference type="OrthoDB" id="434092at2759"/>
<feature type="transmembrane region" description="Helical" evidence="10">
    <location>
        <begin position="35"/>
        <end position="55"/>
    </location>
</feature>
<name>A0A9J6H6H1_HAELO</name>
<dbReference type="EMBL" id="JABSTR010000993">
    <property type="protein sequence ID" value="KAH9383219.1"/>
    <property type="molecule type" value="Genomic_DNA"/>
</dbReference>
<keyword evidence="12" id="KW-1185">Reference proteome</keyword>
<dbReference type="AlphaFoldDB" id="A0A9J6H6H1"/>
<accession>A0A9J6H6H1</accession>
<evidence type="ECO:0000256" key="8">
    <source>
        <dbReference type="ARBA" id="ARBA00023136"/>
    </source>
</evidence>
<keyword evidence="4 10" id="KW-0812">Transmembrane</keyword>
<dbReference type="Proteomes" id="UP000821853">
    <property type="component" value="Unassembled WGS sequence"/>
</dbReference>
<evidence type="ECO:0000313" key="12">
    <source>
        <dbReference type="Proteomes" id="UP000821853"/>
    </source>
</evidence>
<sequence length="115" mass="12914">MSSSPAHTATSDGTFFSLRRDPRTAHWTFPGNKQLLALLLFGYVYVVKFGGPRFMKNRKPFDGIKPVIALYNLAMVVCSVWFVSAVLSRTYLGGGYNLFARELTTTQETKTRCHS</sequence>